<evidence type="ECO:0000256" key="13">
    <source>
        <dbReference type="ARBA" id="ARBA00037126"/>
    </source>
</evidence>
<dbReference type="Proteomes" id="UP000751190">
    <property type="component" value="Unassembled WGS sequence"/>
</dbReference>
<evidence type="ECO:0000256" key="4">
    <source>
        <dbReference type="ARBA" id="ARBA00022692"/>
    </source>
</evidence>
<dbReference type="Gene3D" id="3.20.20.80">
    <property type="entry name" value="Glycosidases"/>
    <property type="match status" value="1"/>
</dbReference>
<keyword evidence="5 16" id="KW-0378">Hydrolase</keyword>
<dbReference type="GO" id="GO:0005886">
    <property type="term" value="C:plasma membrane"/>
    <property type="evidence" value="ECO:0007669"/>
    <property type="project" value="UniProtKB-SubCell"/>
</dbReference>
<dbReference type="GO" id="GO:0071555">
    <property type="term" value="P:cell wall organization"/>
    <property type="evidence" value="ECO:0007669"/>
    <property type="project" value="UniProtKB-KW"/>
</dbReference>
<dbReference type="Pfam" id="PF00150">
    <property type="entry name" value="Cellulase"/>
    <property type="match status" value="1"/>
</dbReference>
<dbReference type="GO" id="GO:0009251">
    <property type="term" value="P:glucan catabolic process"/>
    <property type="evidence" value="ECO:0007669"/>
    <property type="project" value="TreeGrafter"/>
</dbReference>
<evidence type="ECO:0000256" key="3">
    <source>
        <dbReference type="ARBA" id="ARBA00022475"/>
    </source>
</evidence>
<organism evidence="19 20">
    <name type="scientific">Diacronema lutheri</name>
    <name type="common">Unicellular marine alga</name>
    <name type="synonym">Monochrysis lutheri</name>
    <dbReference type="NCBI Taxonomy" id="2081491"/>
    <lineage>
        <taxon>Eukaryota</taxon>
        <taxon>Haptista</taxon>
        <taxon>Haptophyta</taxon>
        <taxon>Pavlovophyceae</taxon>
        <taxon>Pavlovales</taxon>
        <taxon>Pavlovaceae</taxon>
        <taxon>Diacronema</taxon>
    </lineage>
</organism>
<dbReference type="InterPro" id="IPR050386">
    <property type="entry name" value="Glycosyl_hydrolase_5"/>
</dbReference>
<dbReference type="OrthoDB" id="1887033at2759"/>
<keyword evidence="6" id="KW-0735">Signal-anchor</keyword>
<comment type="similarity">
    <text evidence="2 16">Belongs to the glycosyl hydrolase 5 (cellulase A) family.</text>
</comment>
<keyword evidence="20" id="KW-1185">Reference proteome</keyword>
<comment type="subcellular location">
    <subcellularLocation>
        <location evidence="1">Cell membrane</location>
        <topology evidence="1">Single-pass type II membrane protein</topology>
    </subcellularLocation>
</comment>
<keyword evidence="10 16" id="KW-0326">Glycosidase</keyword>
<name>A0A8J6C5N7_DIALT</name>
<evidence type="ECO:0000256" key="17">
    <source>
        <dbReference type="SAM" id="SignalP"/>
    </source>
</evidence>
<feature type="chain" id="PRO_5035162863" description="glucan 1,3-beta-glucosidase" evidence="17">
    <location>
        <begin position="21"/>
        <end position="504"/>
    </location>
</feature>
<feature type="domain" description="Glycoside hydrolase family 5" evidence="18">
    <location>
        <begin position="168"/>
        <end position="399"/>
    </location>
</feature>
<evidence type="ECO:0000256" key="11">
    <source>
        <dbReference type="ARBA" id="ARBA00023316"/>
    </source>
</evidence>
<evidence type="ECO:0000256" key="7">
    <source>
        <dbReference type="ARBA" id="ARBA00022989"/>
    </source>
</evidence>
<reference evidence="19" key="1">
    <citation type="submission" date="2021-05" db="EMBL/GenBank/DDBJ databases">
        <title>The genome of the haptophyte Pavlova lutheri (Diacronema luteri, Pavlovales) - a model for lipid biosynthesis in eukaryotic algae.</title>
        <authorList>
            <person name="Hulatt C.J."/>
            <person name="Posewitz M.C."/>
        </authorList>
    </citation>
    <scope>NUCLEOTIDE SEQUENCE</scope>
    <source>
        <strain evidence="19">NIVA-4/92</strain>
    </source>
</reference>
<evidence type="ECO:0000256" key="14">
    <source>
        <dbReference type="ARBA" id="ARBA00038929"/>
    </source>
</evidence>
<dbReference type="InterPro" id="IPR001547">
    <property type="entry name" value="Glyco_hydro_5"/>
</dbReference>
<sequence>MPRAILVGGVGLGLLASLLSLHVRPGPRLDCVTLVQQFLEALSPLATSKVQARFGSQRALHEISVACASPRSPSSGLGSAAQHVGDPDALAWSARYDALRGVNLGGWLLMERWLVGGNAYVNTTCCGRVESPYNGTACSSATSELPLTVELRARGELQKIDAFRDAFVTRADFALLRALGVDSVRLPIGYWIVDPEVVPAQPGFYQGAGLRLVDDAVRWAEEAGLTVFLQLHGAPGGQSGAQTTGFENKSWTAASFNASASVEILRKLAQRYAAAQNVIALGLLNEPELPVDTLLPFYEEAIRAIREHMPASRVAVVINLFSERGLLAIATDAWRVFNVQLTPARGFANIIFDLHIYYAFLPQQLADTSLATVTGTLVWVQSLLTQVTGRPVIVGEWSLRLPGWGTAVGDEFDALTPRAQNATLQRFATNQIDGISRPGASDAQPRIGGYFWSWNAPVLSAVRGPGCVSGAQAQWGFNISLNARWIAPGQWSAATPAPAIQSVG</sequence>
<dbReference type="EC" id="3.2.1.58" evidence="14"/>
<keyword evidence="4" id="KW-0812">Transmembrane</keyword>
<keyword evidence="8" id="KW-0472">Membrane</keyword>
<keyword evidence="3" id="KW-1003">Cell membrane</keyword>
<comment type="catalytic activity">
    <reaction evidence="12">
        <text>Successive hydrolysis of beta-D-glucose units from the non-reducing ends of (1-&gt;3)-beta-D-glucans, releasing alpha-glucose.</text>
        <dbReference type="EC" id="3.2.1.58"/>
    </reaction>
</comment>
<evidence type="ECO:0000256" key="12">
    <source>
        <dbReference type="ARBA" id="ARBA00036824"/>
    </source>
</evidence>
<comment type="caution">
    <text evidence="19">The sequence shown here is derived from an EMBL/GenBank/DDBJ whole genome shotgun (WGS) entry which is preliminary data.</text>
</comment>
<dbReference type="SUPFAM" id="SSF51445">
    <property type="entry name" value="(Trans)glycosidases"/>
    <property type="match status" value="1"/>
</dbReference>
<keyword evidence="9" id="KW-0325">Glycoprotein</keyword>
<dbReference type="AlphaFoldDB" id="A0A8J6C5N7"/>
<evidence type="ECO:0000259" key="18">
    <source>
        <dbReference type="Pfam" id="PF00150"/>
    </source>
</evidence>
<evidence type="ECO:0000256" key="16">
    <source>
        <dbReference type="RuleBase" id="RU361153"/>
    </source>
</evidence>
<dbReference type="GO" id="GO:0005576">
    <property type="term" value="C:extracellular region"/>
    <property type="evidence" value="ECO:0007669"/>
    <property type="project" value="TreeGrafter"/>
</dbReference>
<dbReference type="PANTHER" id="PTHR31297">
    <property type="entry name" value="GLUCAN ENDO-1,6-BETA-GLUCOSIDASE B"/>
    <property type="match status" value="1"/>
</dbReference>
<evidence type="ECO:0000256" key="5">
    <source>
        <dbReference type="ARBA" id="ARBA00022801"/>
    </source>
</evidence>
<dbReference type="EMBL" id="JAGTXO010000054">
    <property type="protein sequence ID" value="KAG8458300.1"/>
    <property type="molecule type" value="Genomic_DNA"/>
</dbReference>
<feature type="signal peptide" evidence="17">
    <location>
        <begin position="1"/>
        <end position="20"/>
    </location>
</feature>
<evidence type="ECO:0000313" key="19">
    <source>
        <dbReference type="EMBL" id="KAG8458300.1"/>
    </source>
</evidence>
<dbReference type="GO" id="GO:0009986">
    <property type="term" value="C:cell surface"/>
    <property type="evidence" value="ECO:0007669"/>
    <property type="project" value="TreeGrafter"/>
</dbReference>
<protein>
    <recommendedName>
        <fullName evidence="14">glucan 1,3-beta-glucosidase</fullName>
        <ecNumber evidence="14">3.2.1.58</ecNumber>
    </recommendedName>
    <alternativeName>
        <fullName evidence="15">Exo-1,3-beta-glucanase D</fullName>
    </alternativeName>
</protein>
<proteinExistence type="inferred from homology"/>
<comment type="function">
    <text evidence="13">Glucosidase involved in the degradation of cellulosic biomass. Active on lichenan.</text>
</comment>
<dbReference type="GO" id="GO:0004338">
    <property type="term" value="F:glucan exo-1,3-beta-glucosidase activity"/>
    <property type="evidence" value="ECO:0007669"/>
    <property type="project" value="UniProtKB-EC"/>
</dbReference>
<evidence type="ECO:0000313" key="20">
    <source>
        <dbReference type="Proteomes" id="UP000751190"/>
    </source>
</evidence>
<evidence type="ECO:0000256" key="8">
    <source>
        <dbReference type="ARBA" id="ARBA00023136"/>
    </source>
</evidence>
<keyword evidence="7" id="KW-1133">Transmembrane helix</keyword>
<dbReference type="InterPro" id="IPR017853">
    <property type="entry name" value="GH"/>
</dbReference>
<evidence type="ECO:0000256" key="10">
    <source>
        <dbReference type="ARBA" id="ARBA00023295"/>
    </source>
</evidence>
<keyword evidence="17" id="KW-0732">Signal</keyword>
<dbReference type="PANTHER" id="PTHR31297:SF34">
    <property type="entry name" value="GLUCAN 1,3-BETA-GLUCOSIDASE 2"/>
    <property type="match status" value="1"/>
</dbReference>
<dbReference type="OMA" id="QWGFNIS"/>
<gene>
    <name evidence="19" type="ORF">KFE25_005147</name>
</gene>
<evidence type="ECO:0000256" key="1">
    <source>
        <dbReference type="ARBA" id="ARBA00004401"/>
    </source>
</evidence>
<evidence type="ECO:0000256" key="6">
    <source>
        <dbReference type="ARBA" id="ARBA00022968"/>
    </source>
</evidence>
<keyword evidence="11" id="KW-0961">Cell wall biogenesis/degradation</keyword>
<evidence type="ECO:0000256" key="9">
    <source>
        <dbReference type="ARBA" id="ARBA00023180"/>
    </source>
</evidence>
<evidence type="ECO:0000256" key="2">
    <source>
        <dbReference type="ARBA" id="ARBA00005641"/>
    </source>
</evidence>
<evidence type="ECO:0000256" key="15">
    <source>
        <dbReference type="ARBA" id="ARBA00041260"/>
    </source>
</evidence>
<accession>A0A8J6C5N7</accession>